<dbReference type="KEGG" id="mpc:Mar181_2284"/>
<dbReference type="eggNOG" id="ENOG503473R">
    <property type="taxonomic scope" value="Bacteria"/>
</dbReference>
<dbReference type="STRING" id="491952.Mar181_2284"/>
<dbReference type="AlphaFoldDB" id="F6CUZ4"/>
<feature type="transmembrane region" description="Helical" evidence="1">
    <location>
        <begin position="40"/>
        <end position="57"/>
    </location>
</feature>
<keyword evidence="3" id="KW-1185">Reference proteome</keyword>
<dbReference type="EMBL" id="CP002771">
    <property type="protein sequence ID" value="AEF55320.1"/>
    <property type="molecule type" value="Genomic_DNA"/>
</dbReference>
<accession>F6CUZ4</accession>
<dbReference type="Proteomes" id="UP000009230">
    <property type="component" value="Chromosome"/>
</dbReference>
<reference evidence="2 3" key="1">
    <citation type="journal article" date="2012" name="Stand. Genomic Sci.">
        <title>Complete genome sequence of Marinomonas posidonica type strain (IVIA-Po-181(T)).</title>
        <authorList>
            <person name="Lucas-Elio P."/>
            <person name="Goodwin L."/>
            <person name="Woyke T."/>
            <person name="Pitluck S."/>
            <person name="Nolan M."/>
            <person name="Kyrpides N.C."/>
            <person name="Detter J.C."/>
            <person name="Copeland A."/>
            <person name="Lu M."/>
            <person name="Bruce D."/>
            <person name="Detter C."/>
            <person name="Tapia R."/>
            <person name="Han S."/>
            <person name="Land M.L."/>
            <person name="Ivanova N."/>
            <person name="Mikhailova N."/>
            <person name="Johnston A.W."/>
            <person name="Sanchez-Amat A."/>
        </authorList>
    </citation>
    <scope>NUCLEOTIDE SEQUENCE [LARGE SCALE GENOMIC DNA]</scope>
    <source>
        <strain evidence="3">CECT 7376 / NCIMB 14433 / IVIA-Po-181</strain>
    </source>
</reference>
<gene>
    <name evidence="2" type="ordered locus">Mar181_2284</name>
</gene>
<proteinExistence type="predicted"/>
<evidence type="ECO:0000313" key="2">
    <source>
        <dbReference type="EMBL" id="AEF55320.1"/>
    </source>
</evidence>
<keyword evidence="1" id="KW-0812">Transmembrane</keyword>
<keyword evidence="1" id="KW-1133">Transmembrane helix</keyword>
<dbReference type="RefSeq" id="WP_013796795.1">
    <property type="nucleotide sequence ID" value="NC_015559.1"/>
</dbReference>
<dbReference type="HOGENOM" id="CLU_2356434_0_0_6"/>
<sequence length="96" mass="10639">MDYRVDKFLAVLGFALCSITTALLFNPVTANFYFSHGRYFVYVALAVFVVAIVLTWLRSFKLKGAKNHIMAGIKTLVMCGVFATAFIILIVTHSGI</sequence>
<evidence type="ECO:0000313" key="3">
    <source>
        <dbReference type="Proteomes" id="UP000009230"/>
    </source>
</evidence>
<feature type="transmembrane region" description="Helical" evidence="1">
    <location>
        <begin position="69"/>
        <end position="91"/>
    </location>
</feature>
<name>F6CUZ4_MARPP</name>
<keyword evidence="1" id="KW-0472">Membrane</keyword>
<protein>
    <submittedName>
        <fullName evidence="2">Uncharacterized protein</fullName>
    </submittedName>
</protein>
<evidence type="ECO:0000256" key="1">
    <source>
        <dbReference type="SAM" id="Phobius"/>
    </source>
</evidence>
<organism evidence="2 3">
    <name type="scientific">Marinomonas posidonica (strain CECT 7376 / NCIMB 14433 / IVIA-Po-181)</name>
    <dbReference type="NCBI Taxonomy" id="491952"/>
    <lineage>
        <taxon>Bacteria</taxon>
        <taxon>Pseudomonadati</taxon>
        <taxon>Pseudomonadota</taxon>
        <taxon>Gammaproteobacteria</taxon>
        <taxon>Oceanospirillales</taxon>
        <taxon>Oceanospirillaceae</taxon>
        <taxon>Marinomonas</taxon>
    </lineage>
</organism>